<evidence type="ECO:0000313" key="1">
    <source>
        <dbReference type="EMBL" id="KKM13254.1"/>
    </source>
</evidence>
<accession>A0A0F9I0W7</accession>
<dbReference type="EMBL" id="LAZR01015418">
    <property type="protein sequence ID" value="KKM13254.1"/>
    <property type="molecule type" value="Genomic_DNA"/>
</dbReference>
<organism evidence="1">
    <name type="scientific">marine sediment metagenome</name>
    <dbReference type="NCBI Taxonomy" id="412755"/>
    <lineage>
        <taxon>unclassified sequences</taxon>
        <taxon>metagenomes</taxon>
        <taxon>ecological metagenomes</taxon>
    </lineage>
</organism>
<name>A0A0F9I0W7_9ZZZZ</name>
<protein>
    <submittedName>
        <fullName evidence="1">Uncharacterized protein</fullName>
    </submittedName>
</protein>
<proteinExistence type="predicted"/>
<reference evidence="1" key="1">
    <citation type="journal article" date="2015" name="Nature">
        <title>Complex archaea that bridge the gap between prokaryotes and eukaryotes.</title>
        <authorList>
            <person name="Spang A."/>
            <person name="Saw J.H."/>
            <person name="Jorgensen S.L."/>
            <person name="Zaremba-Niedzwiedzka K."/>
            <person name="Martijn J."/>
            <person name="Lind A.E."/>
            <person name="van Eijk R."/>
            <person name="Schleper C."/>
            <person name="Guy L."/>
            <person name="Ettema T.J."/>
        </authorList>
    </citation>
    <scope>NUCLEOTIDE SEQUENCE</scope>
</reference>
<gene>
    <name evidence="1" type="ORF">LCGC14_1718110</name>
</gene>
<sequence length="191" mass="22942">MSDSLGFVDFYSSWPLELMRPTIYSRQVWTERLLTYAVWEEQTFDSFEEGVLFAKGNIRTQSERLNSLYSYMDRLKISSEQDKMYETRIRKYKKRVKRIEVENININVNIKICTELIKAYPKLRNSTTDYLDSFSVPLPTPLLKKDAWVKYEKIRIKDSIDRVKLVLTHLKERLSKKISFYNELKEEIEKK</sequence>
<comment type="caution">
    <text evidence="1">The sequence shown here is derived from an EMBL/GenBank/DDBJ whole genome shotgun (WGS) entry which is preliminary data.</text>
</comment>
<dbReference type="AlphaFoldDB" id="A0A0F9I0W7"/>